<dbReference type="EMBL" id="BK015708">
    <property type="protein sequence ID" value="DAE21140.1"/>
    <property type="molecule type" value="Genomic_DNA"/>
</dbReference>
<sequence>MVGGRIPLPGLCVFIMKTNASERCKSTNNNRKTKTLCN</sequence>
<organism evidence="1">
    <name type="scientific">Myoviridae sp. ctStS16</name>
    <dbReference type="NCBI Taxonomy" id="2826654"/>
    <lineage>
        <taxon>Viruses</taxon>
        <taxon>Duplodnaviria</taxon>
        <taxon>Heunggongvirae</taxon>
        <taxon>Uroviricota</taxon>
        <taxon>Caudoviricetes</taxon>
    </lineage>
</organism>
<proteinExistence type="predicted"/>
<reference evidence="1" key="1">
    <citation type="journal article" date="2021" name="Proc. Natl. Acad. Sci. U.S.A.">
        <title>A Catalog of Tens of Thousands of Viruses from Human Metagenomes Reveals Hidden Associations with Chronic Diseases.</title>
        <authorList>
            <person name="Tisza M.J."/>
            <person name="Buck C.B."/>
        </authorList>
    </citation>
    <scope>NUCLEOTIDE SEQUENCE</scope>
    <source>
        <strain evidence="1">CtStS16</strain>
    </source>
</reference>
<accession>A0A8S5QR85</accession>
<evidence type="ECO:0000313" key="1">
    <source>
        <dbReference type="EMBL" id="DAE21140.1"/>
    </source>
</evidence>
<protein>
    <submittedName>
        <fullName evidence="1">Uncharacterized protein</fullName>
    </submittedName>
</protein>
<name>A0A8S5QR85_9CAUD</name>